<evidence type="ECO:0000256" key="2">
    <source>
        <dbReference type="SAM" id="MobiDB-lite"/>
    </source>
</evidence>
<evidence type="ECO:0000256" key="1">
    <source>
        <dbReference type="PROSITE-ProRule" id="PRU00339"/>
    </source>
</evidence>
<gene>
    <name evidence="4" type="ordered locus">Daro_2422</name>
</gene>
<keyword evidence="1" id="KW-0802">TPR repeat</keyword>
<dbReference type="SUPFAM" id="SSF48452">
    <property type="entry name" value="TPR-like"/>
    <property type="match status" value="1"/>
</dbReference>
<accession>Q47DC3</accession>
<dbReference type="KEGG" id="dar:Daro_2422"/>
<protein>
    <submittedName>
        <fullName evidence="4">TPR repeat</fullName>
    </submittedName>
</protein>
<dbReference type="EMBL" id="CP000089">
    <property type="protein sequence ID" value="AAZ47158.1"/>
    <property type="molecule type" value="Genomic_DNA"/>
</dbReference>
<sequence length="242" mass="27201">MATKPYKFVLSTLLCLPFAAISESGYQACGNLEYGGYGPFDYRSTEIAKRELVEKFHFTPKVETLKGGSTASTPGGDLAYTLRAFPNHPRALMATVRFSEKTKQDPPPEMIYTVSCWFDRAERFRPDDATVQLLHGLHLIRSGKSKDGIPKLESALALASDDPNILYNLGLAYFELKQFEKSLEYAKQAYSLGFPLPGLKNKLQKAGKWKEEAQIKPSPPDQHISEPIKSERENEIQEPMEH</sequence>
<dbReference type="PROSITE" id="PS50005">
    <property type="entry name" value="TPR"/>
    <property type="match status" value="1"/>
</dbReference>
<dbReference type="eggNOG" id="COG0457">
    <property type="taxonomic scope" value="Bacteria"/>
</dbReference>
<dbReference type="OrthoDB" id="8525350at2"/>
<reference evidence="4" key="1">
    <citation type="submission" date="2005-08" db="EMBL/GenBank/DDBJ databases">
        <title>Complete sequence of Dechloromonas aromatica RCB.</title>
        <authorList>
            <person name="Salinero K.K."/>
            <person name="Copeland A."/>
            <person name="Lucas S."/>
            <person name="Lapidus A."/>
            <person name="Barry K."/>
            <person name="Detter J.C."/>
            <person name="Glavina T."/>
            <person name="Hammon N."/>
            <person name="Israni S."/>
            <person name="Pitluck S."/>
            <person name="Di Bartolo G."/>
            <person name="Trong S."/>
            <person name="Schmutz J."/>
            <person name="Larimer F."/>
            <person name="Land M."/>
            <person name="Ivanova N."/>
            <person name="Richardson P."/>
        </authorList>
    </citation>
    <scope>NUCLEOTIDE SEQUENCE</scope>
    <source>
        <strain evidence="4">RCB</strain>
    </source>
</reference>
<name>Q47DC3_DECAR</name>
<dbReference type="AlphaFoldDB" id="Q47DC3"/>
<proteinExistence type="predicted"/>
<dbReference type="Gene3D" id="1.25.40.10">
    <property type="entry name" value="Tetratricopeptide repeat domain"/>
    <property type="match status" value="1"/>
</dbReference>
<keyword evidence="3" id="KW-0732">Signal</keyword>
<feature type="region of interest" description="Disordered" evidence="2">
    <location>
        <begin position="205"/>
        <end position="242"/>
    </location>
</feature>
<dbReference type="InterPro" id="IPR019734">
    <property type="entry name" value="TPR_rpt"/>
</dbReference>
<dbReference type="InterPro" id="IPR011990">
    <property type="entry name" value="TPR-like_helical_dom_sf"/>
</dbReference>
<dbReference type="HOGENOM" id="CLU_097428_0_0_4"/>
<feature type="compositionally biased region" description="Basic and acidic residues" evidence="2">
    <location>
        <begin position="223"/>
        <end position="242"/>
    </location>
</feature>
<evidence type="ECO:0000313" key="4">
    <source>
        <dbReference type="EMBL" id="AAZ47158.1"/>
    </source>
</evidence>
<feature type="signal peptide" evidence="3">
    <location>
        <begin position="1"/>
        <end position="22"/>
    </location>
</feature>
<evidence type="ECO:0000256" key="3">
    <source>
        <dbReference type="SAM" id="SignalP"/>
    </source>
</evidence>
<dbReference type="STRING" id="159087.Daro_2422"/>
<dbReference type="Pfam" id="PF13432">
    <property type="entry name" value="TPR_16"/>
    <property type="match status" value="1"/>
</dbReference>
<organism evidence="4">
    <name type="scientific">Dechloromonas aromatica (strain RCB)</name>
    <dbReference type="NCBI Taxonomy" id="159087"/>
    <lineage>
        <taxon>Bacteria</taxon>
        <taxon>Pseudomonadati</taxon>
        <taxon>Pseudomonadota</taxon>
        <taxon>Betaproteobacteria</taxon>
        <taxon>Rhodocyclales</taxon>
        <taxon>Azonexaceae</taxon>
        <taxon>Dechloromonas</taxon>
    </lineage>
</organism>
<feature type="chain" id="PRO_5004233469" evidence="3">
    <location>
        <begin position="23"/>
        <end position="242"/>
    </location>
</feature>
<feature type="repeat" description="TPR" evidence="1">
    <location>
        <begin position="163"/>
        <end position="196"/>
    </location>
</feature>